<feature type="compositionally biased region" description="Polar residues" evidence="1">
    <location>
        <begin position="225"/>
        <end position="274"/>
    </location>
</feature>
<protein>
    <submittedName>
        <fullName evidence="2">Uncharacterized protein</fullName>
    </submittedName>
</protein>
<name>A0ABQ8JN69_DERPT</name>
<keyword evidence="3" id="KW-1185">Reference proteome</keyword>
<reference evidence="2 3" key="1">
    <citation type="journal article" date="2018" name="J. Allergy Clin. Immunol.">
        <title>High-quality assembly of Dermatophagoides pteronyssinus genome and transcriptome reveals a wide range of novel allergens.</title>
        <authorList>
            <person name="Liu X.Y."/>
            <person name="Yang K.Y."/>
            <person name="Wang M.Q."/>
            <person name="Kwok J.S."/>
            <person name="Zeng X."/>
            <person name="Yang Z."/>
            <person name="Xiao X.J."/>
            <person name="Lau C.P."/>
            <person name="Li Y."/>
            <person name="Huang Z.M."/>
            <person name="Ba J.G."/>
            <person name="Yim A.K."/>
            <person name="Ouyang C.Y."/>
            <person name="Ngai S.M."/>
            <person name="Chan T.F."/>
            <person name="Leung E.L."/>
            <person name="Liu L."/>
            <person name="Liu Z.G."/>
            <person name="Tsui S.K."/>
        </authorList>
    </citation>
    <scope>NUCLEOTIDE SEQUENCE [LARGE SCALE GENOMIC DNA]</scope>
    <source>
        <strain evidence="2">Derp</strain>
    </source>
</reference>
<organism evidence="2 3">
    <name type="scientific">Dermatophagoides pteronyssinus</name>
    <name type="common">European house dust mite</name>
    <dbReference type="NCBI Taxonomy" id="6956"/>
    <lineage>
        <taxon>Eukaryota</taxon>
        <taxon>Metazoa</taxon>
        <taxon>Ecdysozoa</taxon>
        <taxon>Arthropoda</taxon>
        <taxon>Chelicerata</taxon>
        <taxon>Arachnida</taxon>
        <taxon>Acari</taxon>
        <taxon>Acariformes</taxon>
        <taxon>Sarcoptiformes</taxon>
        <taxon>Astigmata</taxon>
        <taxon>Psoroptidia</taxon>
        <taxon>Analgoidea</taxon>
        <taxon>Pyroglyphidae</taxon>
        <taxon>Dermatophagoidinae</taxon>
        <taxon>Dermatophagoides</taxon>
    </lineage>
</organism>
<feature type="compositionally biased region" description="Polar residues" evidence="1">
    <location>
        <begin position="110"/>
        <end position="119"/>
    </location>
</feature>
<feature type="compositionally biased region" description="Low complexity" evidence="1">
    <location>
        <begin position="24"/>
        <end position="37"/>
    </location>
</feature>
<evidence type="ECO:0000313" key="2">
    <source>
        <dbReference type="EMBL" id="KAH9424059.1"/>
    </source>
</evidence>
<feature type="compositionally biased region" description="Basic and acidic residues" evidence="1">
    <location>
        <begin position="14"/>
        <end position="23"/>
    </location>
</feature>
<accession>A0ABQ8JN69</accession>
<evidence type="ECO:0000256" key="1">
    <source>
        <dbReference type="SAM" id="MobiDB-lite"/>
    </source>
</evidence>
<sequence length="274" mass="29211">MSETAIDTGSNAEKTIKEMKSDVKPNNNQVSTNNVANDSKAQVKNDLKKEDNETANTPGRKRKRVSEITDSSLVLETPPGVDGNRRQTRSQTRGTPAPTPAPTPVKKVSLANSNGSSANKGRRGRPPKSATSSSDSEEPIKMETTNAAVADEKKKEEKTEQKDADIKPVVSGSAEATAPAKNEGSKNTISDSSNVKEMKKSEDDVKKQPSTEKPKHTVSKPISVAVSNADKQAESSGNKSITSNKTTVANEVVNNSQSSTTNKPESATINNHEK</sequence>
<dbReference type="EMBL" id="NJHN03000030">
    <property type="protein sequence ID" value="KAH9424059.1"/>
    <property type="molecule type" value="Genomic_DNA"/>
</dbReference>
<feature type="compositionally biased region" description="Basic and acidic residues" evidence="1">
    <location>
        <begin position="150"/>
        <end position="166"/>
    </location>
</feature>
<feature type="region of interest" description="Disordered" evidence="1">
    <location>
        <begin position="1"/>
        <end position="274"/>
    </location>
</feature>
<comment type="caution">
    <text evidence="2">The sequence shown here is derived from an EMBL/GenBank/DDBJ whole genome shotgun (WGS) entry which is preliminary data.</text>
</comment>
<dbReference type="Proteomes" id="UP000887458">
    <property type="component" value="Unassembled WGS sequence"/>
</dbReference>
<proteinExistence type="predicted"/>
<evidence type="ECO:0000313" key="3">
    <source>
        <dbReference type="Proteomes" id="UP000887458"/>
    </source>
</evidence>
<feature type="compositionally biased region" description="Basic and acidic residues" evidence="1">
    <location>
        <begin position="194"/>
        <end position="215"/>
    </location>
</feature>
<gene>
    <name evidence="2" type="ORF">DERP_008907</name>
</gene>
<feature type="compositionally biased region" description="Basic and acidic residues" evidence="1">
    <location>
        <begin position="41"/>
        <end position="52"/>
    </location>
</feature>
<reference evidence="2 3" key="2">
    <citation type="journal article" date="2022" name="Mol. Biol. Evol.">
        <title>Comparative Genomics Reveals Insights into the Divergent Evolution of Astigmatic Mites and Household Pest Adaptations.</title>
        <authorList>
            <person name="Xiong Q."/>
            <person name="Wan A.T."/>
            <person name="Liu X."/>
            <person name="Fung C.S."/>
            <person name="Xiao X."/>
            <person name="Malainual N."/>
            <person name="Hou J."/>
            <person name="Wang L."/>
            <person name="Wang M."/>
            <person name="Yang K.Y."/>
            <person name="Cui Y."/>
            <person name="Leung E.L."/>
            <person name="Nong W."/>
            <person name="Shin S.K."/>
            <person name="Au S.W."/>
            <person name="Jeong K.Y."/>
            <person name="Chew F.T."/>
            <person name="Hui J.H."/>
            <person name="Leung T.F."/>
            <person name="Tungtrongchitr A."/>
            <person name="Zhong N."/>
            <person name="Liu Z."/>
            <person name="Tsui S.K."/>
        </authorList>
    </citation>
    <scope>NUCLEOTIDE SEQUENCE [LARGE SCALE GENOMIC DNA]</scope>
    <source>
        <strain evidence="2">Derp</strain>
    </source>
</reference>
<feature type="compositionally biased region" description="Polar residues" evidence="1">
    <location>
        <begin position="1"/>
        <end position="13"/>
    </location>
</feature>